<organism evidence="2 3">
    <name type="scientific">Planifilum fimeticola</name>
    <dbReference type="NCBI Taxonomy" id="201975"/>
    <lineage>
        <taxon>Bacteria</taxon>
        <taxon>Bacillati</taxon>
        <taxon>Bacillota</taxon>
        <taxon>Bacilli</taxon>
        <taxon>Bacillales</taxon>
        <taxon>Thermoactinomycetaceae</taxon>
        <taxon>Planifilum</taxon>
    </lineage>
</organism>
<evidence type="ECO:0000313" key="2">
    <source>
        <dbReference type="EMBL" id="PRX39975.1"/>
    </source>
</evidence>
<evidence type="ECO:0000256" key="1">
    <source>
        <dbReference type="SAM" id="Phobius"/>
    </source>
</evidence>
<sequence length="221" mass="25691">MHVLGWIFFILLVLLILIPFTTLSIRFQYRREGTDDELGVTVRWIGGLVRFHYSVPLLKRTERGDLAVRQELRTGKGKTLTVKKRRITPETILRSQKRFRVLRRGVRNLNDTMRRFLRHVTCERLEWATTIGTGDAAETGVLTGLAWAIKTTFVSVAGRHVRWERPPALNVRPSFEAKRLESKLLCIVRFRLGHLILAVTRLYLNMRKGSEGTWRNTPFRA</sequence>
<dbReference type="Proteomes" id="UP000237797">
    <property type="component" value="Unassembled WGS sequence"/>
</dbReference>
<protein>
    <recommendedName>
        <fullName evidence="4">DUF2953 family protein</fullName>
    </recommendedName>
</protein>
<keyword evidence="1" id="KW-1133">Transmembrane helix</keyword>
<name>A0A2T0LD61_9BACL</name>
<dbReference type="RefSeq" id="WP_106345685.1">
    <property type="nucleotide sequence ID" value="NZ_PVNE01000018.1"/>
</dbReference>
<evidence type="ECO:0008006" key="4">
    <source>
        <dbReference type="Google" id="ProtNLM"/>
    </source>
</evidence>
<comment type="caution">
    <text evidence="2">The sequence shown here is derived from an EMBL/GenBank/DDBJ whole genome shotgun (WGS) entry which is preliminary data.</text>
</comment>
<gene>
    <name evidence="2" type="ORF">CLV97_11851</name>
</gene>
<dbReference type="AlphaFoldDB" id="A0A2T0LD61"/>
<feature type="transmembrane region" description="Helical" evidence="1">
    <location>
        <begin position="6"/>
        <end position="25"/>
    </location>
</feature>
<reference evidence="2 3" key="1">
    <citation type="submission" date="2018-03" db="EMBL/GenBank/DDBJ databases">
        <title>Genomic Encyclopedia of Archaeal and Bacterial Type Strains, Phase II (KMG-II): from individual species to whole genera.</title>
        <authorList>
            <person name="Goeker M."/>
        </authorList>
    </citation>
    <scope>NUCLEOTIDE SEQUENCE [LARGE SCALE GENOMIC DNA]</scope>
    <source>
        <strain evidence="2 3">DSM 44946</strain>
    </source>
</reference>
<dbReference type="Pfam" id="PF11167">
    <property type="entry name" value="DUF2953"/>
    <property type="match status" value="1"/>
</dbReference>
<keyword evidence="3" id="KW-1185">Reference proteome</keyword>
<accession>A0A2T0LD61</accession>
<dbReference type="InterPro" id="IPR021338">
    <property type="entry name" value="DUF2953"/>
</dbReference>
<keyword evidence="1" id="KW-0812">Transmembrane</keyword>
<proteinExistence type="predicted"/>
<keyword evidence="1" id="KW-0472">Membrane</keyword>
<evidence type="ECO:0000313" key="3">
    <source>
        <dbReference type="Proteomes" id="UP000237797"/>
    </source>
</evidence>
<dbReference type="EMBL" id="PVNE01000018">
    <property type="protein sequence ID" value="PRX39975.1"/>
    <property type="molecule type" value="Genomic_DNA"/>
</dbReference>
<dbReference type="OrthoDB" id="1683589at2"/>